<dbReference type="Gene3D" id="3.10.310.10">
    <property type="entry name" value="Diaminopimelate Epimerase, Chain A, domain 1"/>
    <property type="match status" value="2"/>
</dbReference>
<dbReference type="PANTHER" id="PTHR13774">
    <property type="entry name" value="PHENAZINE BIOSYNTHESIS PROTEIN"/>
    <property type="match status" value="1"/>
</dbReference>
<reference evidence="2 3" key="1">
    <citation type="submission" date="2023-03" db="EMBL/GenBank/DDBJ databases">
        <title>Altererythrobacter sp. CAU 1644 isolated from sand.</title>
        <authorList>
            <person name="Kim W."/>
        </authorList>
    </citation>
    <scope>NUCLEOTIDE SEQUENCE [LARGE SCALE GENOMIC DNA]</scope>
    <source>
        <strain evidence="2 3">CAU 1644</strain>
    </source>
</reference>
<comment type="similarity">
    <text evidence="1">Belongs to the PhzF family.</text>
</comment>
<dbReference type="NCBIfam" id="TIGR00654">
    <property type="entry name" value="PhzF_family"/>
    <property type="match status" value="1"/>
</dbReference>
<accession>A0ABY8FSA5</accession>
<evidence type="ECO:0000313" key="2">
    <source>
        <dbReference type="EMBL" id="WFL77717.1"/>
    </source>
</evidence>
<sequence>MSSLKYQLYDVFTRMPFSGNPLAVFLDAHGLSSELKARIANELNLSETVFLERLDGGSSWRLRIYTPQAELPFAGHPTIGAAIALRDAGLATNKVDFELELGAVHVTVDERRASLAAPIQASKVGTTKSTVDCAELLGIEQSEVIGVTGASAGVPFAFVELGSRMALRKCSLSLGHWRDEWADSSTPHVYSFYRRSASQIDARMFAPAMGIQEDPATGGAAAAMAALLPDGFYDISQGEDMGRQSHMALRVTGDRATISGEAVRIGSGEFIDLLV</sequence>
<dbReference type="SUPFAM" id="SSF54506">
    <property type="entry name" value="Diaminopimelate epimerase-like"/>
    <property type="match status" value="1"/>
</dbReference>
<keyword evidence="3" id="KW-1185">Reference proteome</keyword>
<dbReference type="Proteomes" id="UP001215827">
    <property type="component" value="Chromosome"/>
</dbReference>
<dbReference type="PANTHER" id="PTHR13774:SF32">
    <property type="entry name" value="ANTISENSE-ENHANCING SEQUENCE 1"/>
    <property type="match status" value="1"/>
</dbReference>
<organism evidence="2 3">
    <name type="scientific">Altererythrobacter arenosus</name>
    <dbReference type="NCBI Taxonomy" id="3032592"/>
    <lineage>
        <taxon>Bacteria</taxon>
        <taxon>Pseudomonadati</taxon>
        <taxon>Pseudomonadota</taxon>
        <taxon>Alphaproteobacteria</taxon>
        <taxon>Sphingomonadales</taxon>
        <taxon>Erythrobacteraceae</taxon>
        <taxon>Altererythrobacter</taxon>
    </lineage>
</organism>
<evidence type="ECO:0000313" key="3">
    <source>
        <dbReference type="Proteomes" id="UP001215827"/>
    </source>
</evidence>
<dbReference type="EMBL" id="CP121106">
    <property type="protein sequence ID" value="WFL77717.1"/>
    <property type="molecule type" value="Genomic_DNA"/>
</dbReference>
<protein>
    <submittedName>
        <fullName evidence="2">PhzF family phenazine biosynthesis protein</fullName>
    </submittedName>
</protein>
<proteinExistence type="inferred from homology"/>
<dbReference type="PIRSF" id="PIRSF016184">
    <property type="entry name" value="PhzC_PhzF"/>
    <property type="match status" value="1"/>
</dbReference>
<gene>
    <name evidence="2" type="ORF">P7228_01220</name>
</gene>
<name>A0ABY8FSA5_9SPHN</name>
<dbReference type="Pfam" id="PF02567">
    <property type="entry name" value="PhzC-PhzF"/>
    <property type="match status" value="1"/>
</dbReference>
<dbReference type="RefSeq" id="WP_278016409.1">
    <property type="nucleotide sequence ID" value="NZ_CP121106.1"/>
</dbReference>
<evidence type="ECO:0000256" key="1">
    <source>
        <dbReference type="ARBA" id="ARBA00008270"/>
    </source>
</evidence>
<dbReference type="InterPro" id="IPR003719">
    <property type="entry name" value="Phenazine_PhzF-like"/>
</dbReference>